<dbReference type="PROSITE" id="PS00715">
    <property type="entry name" value="SIGMA70_1"/>
    <property type="match status" value="1"/>
</dbReference>
<reference evidence="6 7" key="1">
    <citation type="submission" date="2020-04" db="EMBL/GenBank/DDBJ databases">
        <authorList>
            <person name="Hitch T.C.A."/>
            <person name="Wylensek D."/>
            <person name="Clavel T."/>
        </authorList>
    </citation>
    <scope>NUCLEOTIDE SEQUENCE [LARGE SCALE GENOMIC DNA]</scope>
    <source>
        <strain evidence="6 7">PG-130-P53-12</strain>
    </source>
</reference>
<dbReference type="Pfam" id="PF04542">
    <property type="entry name" value="Sigma70_r2"/>
    <property type="match status" value="1"/>
</dbReference>
<name>A0A848BDB5_9FIRM</name>
<dbReference type="InterPro" id="IPR013325">
    <property type="entry name" value="RNA_pol_sigma_r2"/>
</dbReference>
<accession>A0A848BDB5</accession>
<evidence type="ECO:0000256" key="1">
    <source>
        <dbReference type="ARBA" id="ARBA00023015"/>
    </source>
</evidence>
<dbReference type="Gene3D" id="1.20.120.1810">
    <property type="match status" value="1"/>
</dbReference>
<keyword evidence="3" id="KW-0238">DNA-binding</keyword>
<evidence type="ECO:0000256" key="4">
    <source>
        <dbReference type="ARBA" id="ARBA00023163"/>
    </source>
</evidence>
<dbReference type="PANTHER" id="PTHR30385:SF1">
    <property type="entry name" value="RNA POLYMERASE SIGMA-H FACTOR"/>
    <property type="match status" value="1"/>
</dbReference>
<evidence type="ECO:0000256" key="3">
    <source>
        <dbReference type="ARBA" id="ARBA00023125"/>
    </source>
</evidence>
<protein>
    <submittedName>
        <fullName evidence="6">Sigma-70 family RNA polymerase sigma factor</fullName>
    </submittedName>
</protein>
<keyword evidence="7" id="KW-1185">Reference proteome</keyword>
<dbReference type="Proteomes" id="UP000543804">
    <property type="component" value="Unassembled WGS sequence"/>
</dbReference>
<dbReference type="NCBIfam" id="TIGR02937">
    <property type="entry name" value="sigma70-ECF"/>
    <property type="match status" value="1"/>
</dbReference>
<dbReference type="InterPro" id="IPR000943">
    <property type="entry name" value="RNA_pol_sigma70"/>
</dbReference>
<dbReference type="RefSeq" id="WP_170078069.1">
    <property type="nucleotide sequence ID" value="NZ_JABAFA010000071.1"/>
</dbReference>
<dbReference type="InterPro" id="IPR016371">
    <property type="entry name" value="RNA_pol_sigma-H_factor"/>
</dbReference>
<gene>
    <name evidence="6" type="ORF">HF878_10490</name>
</gene>
<sequence>MEEKSVVKAISEYQRTGNSALGSQLILHFEGLVFATCRSFYLDGQEHDDMLQEGRIGLFKALRDFEPSCGASFTSFAVRCIRCQCISAIKAAHRCKHRVLNQALSLDVTIYEDNERVSWLDTLVDDKLRTPMQELITYEDYERCRLLFEHIFTPYDYDVFLSRLYGESYEHIAQRVGRNVKSVDNALQRCRKRILRYVKTNDNLDATTMNHFFEVALKLHVCQESATSRAS</sequence>
<evidence type="ECO:0000256" key="2">
    <source>
        <dbReference type="ARBA" id="ARBA00023082"/>
    </source>
</evidence>
<comment type="caution">
    <text evidence="6">The sequence shown here is derived from an EMBL/GenBank/DDBJ whole genome shotgun (WGS) entry which is preliminary data.</text>
</comment>
<evidence type="ECO:0000259" key="5">
    <source>
        <dbReference type="PROSITE" id="PS00715"/>
    </source>
</evidence>
<dbReference type="SUPFAM" id="SSF88946">
    <property type="entry name" value="Sigma2 domain of RNA polymerase sigma factors"/>
    <property type="match status" value="1"/>
</dbReference>
<keyword evidence="4" id="KW-0804">Transcription</keyword>
<dbReference type="PANTHER" id="PTHR30385">
    <property type="entry name" value="SIGMA FACTOR F FLAGELLAR"/>
    <property type="match status" value="1"/>
</dbReference>
<dbReference type="Pfam" id="PF08281">
    <property type="entry name" value="Sigma70_r4_2"/>
    <property type="match status" value="1"/>
</dbReference>
<dbReference type="EMBL" id="JABAFA010000071">
    <property type="protein sequence ID" value="NMD99875.1"/>
    <property type="molecule type" value="Genomic_DNA"/>
</dbReference>
<dbReference type="AlphaFoldDB" id="A0A848BDB5"/>
<dbReference type="PIRSF" id="PIRSF002939">
    <property type="entry name" value="RNA_polymerase_sigma-H_factor"/>
    <property type="match status" value="1"/>
</dbReference>
<dbReference type="GO" id="GO:0003677">
    <property type="term" value="F:DNA binding"/>
    <property type="evidence" value="ECO:0007669"/>
    <property type="project" value="UniProtKB-KW"/>
</dbReference>
<dbReference type="InterPro" id="IPR013249">
    <property type="entry name" value="RNA_pol_sigma70_r4_t2"/>
</dbReference>
<evidence type="ECO:0000313" key="6">
    <source>
        <dbReference type="EMBL" id="NMD99875.1"/>
    </source>
</evidence>
<keyword evidence="1" id="KW-0805">Transcription regulation</keyword>
<dbReference type="InterPro" id="IPR013324">
    <property type="entry name" value="RNA_pol_sigma_r3/r4-like"/>
</dbReference>
<keyword evidence="2" id="KW-0731">Sigma factor</keyword>
<feature type="domain" description="RNA polymerase sigma-70" evidence="5">
    <location>
        <begin position="49"/>
        <end position="62"/>
    </location>
</feature>
<dbReference type="InterPro" id="IPR014284">
    <property type="entry name" value="RNA_pol_sigma-70_dom"/>
</dbReference>
<dbReference type="GO" id="GO:0016987">
    <property type="term" value="F:sigma factor activity"/>
    <property type="evidence" value="ECO:0007669"/>
    <property type="project" value="UniProtKB-KW"/>
</dbReference>
<proteinExistence type="predicted"/>
<dbReference type="GO" id="GO:0006352">
    <property type="term" value="P:DNA-templated transcription initiation"/>
    <property type="evidence" value="ECO:0007669"/>
    <property type="project" value="InterPro"/>
</dbReference>
<dbReference type="SUPFAM" id="SSF88659">
    <property type="entry name" value="Sigma3 and sigma4 domains of RNA polymerase sigma factors"/>
    <property type="match status" value="1"/>
</dbReference>
<evidence type="ECO:0000313" key="7">
    <source>
        <dbReference type="Proteomes" id="UP000543804"/>
    </source>
</evidence>
<dbReference type="InterPro" id="IPR007627">
    <property type="entry name" value="RNA_pol_sigma70_r2"/>
</dbReference>
<organism evidence="6 7">
    <name type="scientific">Selenomonas bovis</name>
    <dbReference type="NCBI Taxonomy" id="416586"/>
    <lineage>
        <taxon>Bacteria</taxon>
        <taxon>Bacillati</taxon>
        <taxon>Bacillota</taxon>
        <taxon>Negativicutes</taxon>
        <taxon>Selenomonadales</taxon>
        <taxon>Selenomonadaceae</taxon>
        <taxon>Selenomonas</taxon>
    </lineage>
</organism>